<accession>A0A806C3P6</accession>
<reference evidence="1 2" key="1">
    <citation type="submission" date="2009-03" db="EMBL/GenBank/DDBJ databases">
        <authorList>
            <person name="Fraser-Liggett C.M."/>
            <person name="Mongodin E.F."/>
            <person name="Casjens B."/>
            <person name="Dunn J."/>
            <person name="Luft B."/>
            <person name="Qiu W."/>
            <person name="Schutzer S."/>
            <person name="Sebastian Y."/>
        </authorList>
    </citation>
    <scope>NUCLEOTIDE SEQUENCE [LARGE SCALE GENOMIC DNA]</scope>
    <source>
        <strain evidence="1 2">SV1</strain>
        <plasmid evidence="1 2">SV1_lp54</plasmid>
    </source>
</reference>
<name>A0A806C3P6_9SPIR</name>
<dbReference type="EMBL" id="CP001524">
    <property type="protein sequence ID" value="ACN93558.1"/>
    <property type="molecule type" value="Genomic_DNA"/>
</dbReference>
<proteinExistence type="predicted"/>
<dbReference type="AlphaFoldDB" id="A0A806C3P6"/>
<evidence type="ECO:0000313" key="1">
    <source>
        <dbReference type="EMBL" id="ACN93558.1"/>
    </source>
</evidence>
<dbReference type="InterPro" id="IPR007777">
    <property type="entry name" value="DUF685"/>
</dbReference>
<gene>
    <name evidence="1" type="ORF">BSV1_A082</name>
</gene>
<sequence>MAYEQSDAPQGLCSRFPMYKGWYIQKRAYSSGSPIPQF</sequence>
<organism evidence="1 2">
    <name type="scientific">Borreliella finlandensis</name>
    <dbReference type="NCBI Taxonomy" id="498741"/>
    <lineage>
        <taxon>Bacteria</taxon>
        <taxon>Pseudomonadati</taxon>
        <taxon>Spirochaetota</taxon>
        <taxon>Spirochaetia</taxon>
        <taxon>Spirochaetales</taxon>
        <taxon>Borreliaceae</taxon>
        <taxon>Borreliella</taxon>
    </lineage>
</organism>
<evidence type="ECO:0000313" key="2">
    <source>
        <dbReference type="Proteomes" id="UP000006166"/>
    </source>
</evidence>
<keyword evidence="1" id="KW-0614">Plasmid</keyword>
<dbReference type="Pfam" id="PF05085">
    <property type="entry name" value="DUF685"/>
    <property type="match status" value="1"/>
</dbReference>
<protein>
    <submittedName>
        <fullName evidence="1">Uncharacterized protein</fullName>
    </submittedName>
</protein>
<keyword evidence="2" id="KW-1185">Reference proteome</keyword>
<geneLocation type="plasmid" evidence="1 2">
    <name>SV1_lp54</name>
</geneLocation>
<dbReference type="Proteomes" id="UP000006166">
    <property type="component" value="Plasmid SV1_lp54"/>
</dbReference>